<evidence type="ECO:0000313" key="3">
    <source>
        <dbReference type="Proteomes" id="UP001177023"/>
    </source>
</evidence>
<dbReference type="PROSITE" id="PS50879">
    <property type="entry name" value="RNASE_H_1"/>
    <property type="match status" value="1"/>
</dbReference>
<sequence>MVQILVAKLHHEPGTSQSGTMSQVISTTAERVTIGEAGNRASDLVELLGATEALRRLLKWPEYCDEDIIIRSDSLNLVKRLNGCAGGYEAEMATLRSIAEQFPGGVKFQHVFAHNGDPGNEKADTMARHAMRTGIKYREPPAIVGKTMKPKRKSTTASTYSALSRLSTANAFDPKSRR</sequence>
<feature type="non-terminal residue" evidence="2">
    <location>
        <position position="1"/>
    </location>
</feature>
<organism evidence="2 3">
    <name type="scientific">Mesorhabditis spiculigera</name>
    <dbReference type="NCBI Taxonomy" id="96644"/>
    <lineage>
        <taxon>Eukaryota</taxon>
        <taxon>Metazoa</taxon>
        <taxon>Ecdysozoa</taxon>
        <taxon>Nematoda</taxon>
        <taxon>Chromadorea</taxon>
        <taxon>Rhabditida</taxon>
        <taxon>Rhabditina</taxon>
        <taxon>Rhabditomorpha</taxon>
        <taxon>Rhabditoidea</taxon>
        <taxon>Rhabditidae</taxon>
        <taxon>Mesorhabditinae</taxon>
        <taxon>Mesorhabditis</taxon>
    </lineage>
</organism>
<dbReference type="SUPFAM" id="SSF53098">
    <property type="entry name" value="Ribonuclease H-like"/>
    <property type="match status" value="1"/>
</dbReference>
<dbReference type="InterPro" id="IPR036397">
    <property type="entry name" value="RNaseH_sf"/>
</dbReference>
<dbReference type="Gene3D" id="3.30.420.10">
    <property type="entry name" value="Ribonuclease H-like superfamily/Ribonuclease H"/>
    <property type="match status" value="1"/>
</dbReference>
<feature type="domain" description="RNase H type-1" evidence="1">
    <location>
        <begin position="1"/>
        <end position="132"/>
    </location>
</feature>
<dbReference type="GO" id="GO:0004523">
    <property type="term" value="F:RNA-DNA hybrid ribonuclease activity"/>
    <property type="evidence" value="ECO:0007669"/>
    <property type="project" value="InterPro"/>
</dbReference>
<dbReference type="InterPro" id="IPR002156">
    <property type="entry name" value="RNaseH_domain"/>
</dbReference>
<keyword evidence="3" id="KW-1185">Reference proteome</keyword>
<evidence type="ECO:0000313" key="2">
    <source>
        <dbReference type="EMBL" id="CAJ0562001.1"/>
    </source>
</evidence>
<reference evidence="2" key="1">
    <citation type="submission" date="2023-06" db="EMBL/GenBank/DDBJ databases">
        <authorList>
            <person name="Delattre M."/>
        </authorList>
    </citation>
    <scope>NUCLEOTIDE SEQUENCE</scope>
    <source>
        <strain evidence="2">AF72</strain>
    </source>
</reference>
<accession>A0AA36FUV7</accession>
<dbReference type="InterPro" id="IPR012337">
    <property type="entry name" value="RNaseH-like_sf"/>
</dbReference>
<dbReference type="GO" id="GO:0003676">
    <property type="term" value="F:nucleic acid binding"/>
    <property type="evidence" value="ECO:0007669"/>
    <property type="project" value="InterPro"/>
</dbReference>
<evidence type="ECO:0000259" key="1">
    <source>
        <dbReference type="PROSITE" id="PS50879"/>
    </source>
</evidence>
<proteinExistence type="predicted"/>
<dbReference type="Proteomes" id="UP001177023">
    <property type="component" value="Unassembled WGS sequence"/>
</dbReference>
<name>A0AA36FUV7_9BILA</name>
<protein>
    <recommendedName>
        <fullName evidence="1">RNase H type-1 domain-containing protein</fullName>
    </recommendedName>
</protein>
<dbReference type="Pfam" id="PF00075">
    <property type="entry name" value="RNase_H"/>
    <property type="match status" value="1"/>
</dbReference>
<comment type="caution">
    <text evidence="2">The sequence shown here is derived from an EMBL/GenBank/DDBJ whole genome shotgun (WGS) entry which is preliminary data.</text>
</comment>
<dbReference type="EMBL" id="CATQJA010000606">
    <property type="protein sequence ID" value="CAJ0562001.1"/>
    <property type="molecule type" value="Genomic_DNA"/>
</dbReference>
<dbReference type="AlphaFoldDB" id="A0AA36FUV7"/>
<gene>
    <name evidence="2" type="ORF">MSPICULIGERA_LOCUS1998</name>
</gene>